<proteinExistence type="predicted"/>
<dbReference type="AlphaFoldDB" id="A0A5J5KZC3"/>
<name>A0A5J5KZC3_9MICC</name>
<evidence type="ECO:0000256" key="1">
    <source>
        <dbReference type="ARBA" id="ARBA00023027"/>
    </source>
</evidence>
<dbReference type="GO" id="GO:0000166">
    <property type="term" value="F:nucleotide binding"/>
    <property type="evidence" value="ECO:0007669"/>
    <property type="project" value="InterPro"/>
</dbReference>
<evidence type="ECO:0000259" key="3">
    <source>
        <dbReference type="Pfam" id="PF22725"/>
    </source>
</evidence>
<dbReference type="SUPFAM" id="SSF55347">
    <property type="entry name" value="Glyceraldehyde-3-phosphate dehydrogenase-like, C-terminal domain"/>
    <property type="match status" value="1"/>
</dbReference>
<feature type="domain" description="Gfo/Idh/MocA-like oxidoreductase N-terminal" evidence="2">
    <location>
        <begin position="1"/>
        <end position="123"/>
    </location>
</feature>
<evidence type="ECO:0000313" key="5">
    <source>
        <dbReference type="Proteomes" id="UP000325957"/>
    </source>
</evidence>
<dbReference type="Pfam" id="PF22725">
    <property type="entry name" value="GFO_IDH_MocA_C3"/>
    <property type="match status" value="1"/>
</dbReference>
<comment type="caution">
    <text evidence="4">The sequence shown here is derived from an EMBL/GenBank/DDBJ whole genome shotgun (WGS) entry which is preliminary data.</text>
</comment>
<dbReference type="EMBL" id="SZWF01000007">
    <property type="protein sequence ID" value="KAA9394265.1"/>
    <property type="molecule type" value="Genomic_DNA"/>
</dbReference>
<dbReference type="Proteomes" id="UP000325957">
    <property type="component" value="Unassembled WGS sequence"/>
</dbReference>
<accession>A0A5J5KZC3</accession>
<dbReference type="Gene3D" id="3.30.360.10">
    <property type="entry name" value="Dihydrodipicolinate Reductase, domain 2"/>
    <property type="match status" value="1"/>
</dbReference>
<dbReference type="RefSeq" id="WP_158033636.1">
    <property type="nucleotide sequence ID" value="NZ_ML708616.1"/>
</dbReference>
<keyword evidence="1" id="KW-0520">NAD</keyword>
<evidence type="ECO:0000259" key="2">
    <source>
        <dbReference type="Pfam" id="PF01408"/>
    </source>
</evidence>
<reference evidence="4 5" key="1">
    <citation type="submission" date="2019-05" db="EMBL/GenBank/DDBJ databases">
        <title>Kocuria coralli sp. nov., a novel actinobacterium isolated from coral reef seawater.</title>
        <authorList>
            <person name="Li J."/>
        </authorList>
    </citation>
    <scope>NUCLEOTIDE SEQUENCE [LARGE SCALE GENOMIC DNA]</scope>
    <source>
        <strain evidence="4 5">SCSIO 13007</strain>
    </source>
</reference>
<dbReference type="SUPFAM" id="SSF51735">
    <property type="entry name" value="NAD(P)-binding Rossmann-fold domains"/>
    <property type="match status" value="1"/>
</dbReference>
<dbReference type="OrthoDB" id="103047at2"/>
<dbReference type="InterPro" id="IPR036291">
    <property type="entry name" value="NAD(P)-bd_dom_sf"/>
</dbReference>
<keyword evidence="5" id="KW-1185">Reference proteome</keyword>
<dbReference type="Gene3D" id="3.40.50.720">
    <property type="entry name" value="NAD(P)-binding Rossmann-like Domain"/>
    <property type="match status" value="1"/>
</dbReference>
<dbReference type="PANTHER" id="PTHR43054">
    <property type="match status" value="1"/>
</dbReference>
<evidence type="ECO:0000313" key="4">
    <source>
        <dbReference type="EMBL" id="KAA9394265.1"/>
    </source>
</evidence>
<feature type="domain" description="GFO/IDH/MocA-like oxidoreductase" evidence="3">
    <location>
        <begin position="143"/>
        <end position="272"/>
    </location>
</feature>
<dbReference type="PANTHER" id="PTHR43054:SF1">
    <property type="entry name" value="SCYLLO-INOSITOL 2-DEHYDROGENASE (NADP(+)) IOLU"/>
    <property type="match status" value="1"/>
</dbReference>
<organism evidence="4 5">
    <name type="scientific">Kocuria coralli</name>
    <dbReference type="NCBI Taxonomy" id="1461025"/>
    <lineage>
        <taxon>Bacteria</taxon>
        <taxon>Bacillati</taxon>
        <taxon>Actinomycetota</taxon>
        <taxon>Actinomycetes</taxon>
        <taxon>Micrococcales</taxon>
        <taxon>Micrococcaceae</taxon>
        <taxon>Kocuria</taxon>
    </lineage>
</organism>
<gene>
    <name evidence="4" type="ORF">FCK90_07220</name>
</gene>
<dbReference type="InterPro" id="IPR000683">
    <property type="entry name" value="Gfo/Idh/MocA-like_OxRdtase_N"/>
</dbReference>
<sequence>MRIATIGTSSISATFAQAIGDVDGVEHTVALSRDVSRGEDFTQRTAEATGNRARVVTDLDDLAGAGDVDAVYVASPNALHHAQARTLLAAGKHVLVEKSATSRRDQFADLLEVAHRSDVVLMEAMRSVHDPGFARIRELLPGLGALRRAEFRLCQYSSRYDRFLAGETPAIFDPGLSAGALMDIGTYCAHPAAALWGEPARIHAEATILRSGADGAGTVLCGYDSPAGFAASLHYSKITSSATPSGIEGEQATLEIDSITTPRRLVLRGTNGSTETIVVDGAGGGSGAPQNMRYELAEFARLATAPAGQRDDDALRAHQQASLDTLAVLDRTRQIIGVRFPDDPWAAQESRTAGGV</sequence>
<protein>
    <submittedName>
        <fullName evidence="4">Gfo/Idh/MocA family oxidoreductase</fullName>
    </submittedName>
</protein>
<dbReference type="Pfam" id="PF01408">
    <property type="entry name" value="GFO_IDH_MocA"/>
    <property type="match status" value="1"/>
</dbReference>
<dbReference type="InterPro" id="IPR055170">
    <property type="entry name" value="GFO_IDH_MocA-like_dom"/>
</dbReference>